<gene>
    <name evidence="16" type="primary">murB</name>
    <name evidence="18" type="ORF">BW47_08120</name>
</gene>
<dbReference type="Pfam" id="PF01565">
    <property type="entry name" value="FAD_binding_4"/>
    <property type="match status" value="1"/>
</dbReference>
<keyword evidence="12 16" id="KW-0560">Oxidoreductase</keyword>
<keyword evidence="9 16" id="KW-0521">NADP</keyword>
<dbReference type="SUPFAM" id="SSF56194">
    <property type="entry name" value="Uridine diphospho-N-Acetylenolpyruvylglucosamine reductase, MurB, C-terminal domain"/>
    <property type="match status" value="1"/>
</dbReference>
<dbReference type="InterPro" id="IPR006094">
    <property type="entry name" value="Oxid_FAD_bind_N"/>
</dbReference>
<dbReference type="NCBIfam" id="TIGR00179">
    <property type="entry name" value="murB"/>
    <property type="match status" value="1"/>
</dbReference>
<dbReference type="Proteomes" id="UP000185490">
    <property type="component" value="Chromosome"/>
</dbReference>
<dbReference type="InterPro" id="IPR016166">
    <property type="entry name" value="FAD-bd_PCMH"/>
</dbReference>
<dbReference type="Gene3D" id="3.30.43.10">
    <property type="entry name" value="Uridine Diphospho-n-acetylenolpyruvylglucosamine Reductase, domain 2"/>
    <property type="match status" value="1"/>
</dbReference>
<dbReference type="InterPro" id="IPR016167">
    <property type="entry name" value="FAD-bd_PCMH_sub1"/>
</dbReference>
<sequence>MKLIDTLLKLGNDVHINEKMKCHVSFKIGGPVRLFIIPYTVDMFLETLNVLDNVKILGNGTNVLPKDEYMDFNVISTEKLTGIFVENDTIICESGLSLKKLCLYAAKEGFSGFENAYGIPGSVGGAAYMNAGAFGWETAEMIEFVDVYDGKKVLRLDRTEMKFSYRNSIFKENEDLIILRVGFRIIKGDSYNIFSRMKQVMIKRVEKQPLEFPSAGSVFKRPRKGFYVGSAIEKIGLKGFRIGGAMISEKHAGFIINYNNAKSSDVKDMIELVKDKIYKNFGVKLETEIEIW</sequence>
<comment type="pathway">
    <text evidence="4 16">Cell wall biogenesis; peptidoglycan biosynthesis.</text>
</comment>
<dbReference type="Pfam" id="PF02873">
    <property type="entry name" value="MurB_C"/>
    <property type="match status" value="1"/>
</dbReference>
<organism evidence="18 19">
    <name type="scientific">Thermosipho melanesiensis</name>
    <dbReference type="NCBI Taxonomy" id="46541"/>
    <lineage>
        <taxon>Bacteria</taxon>
        <taxon>Thermotogati</taxon>
        <taxon>Thermotogota</taxon>
        <taxon>Thermotogae</taxon>
        <taxon>Thermotogales</taxon>
        <taxon>Fervidobacteriaceae</taxon>
        <taxon>Thermosipho</taxon>
    </lineage>
</organism>
<evidence type="ECO:0000256" key="4">
    <source>
        <dbReference type="ARBA" id="ARBA00004752"/>
    </source>
</evidence>
<evidence type="ECO:0000256" key="5">
    <source>
        <dbReference type="ARBA" id="ARBA00022490"/>
    </source>
</evidence>
<comment type="function">
    <text evidence="2 16">Cell wall formation.</text>
</comment>
<comment type="similarity">
    <text evidence="16">Belongs to the MurB family.</text>
</comment>
<keyword evidence="19" id="KW-1185">Reference proteome</keyword>
<evidence type="ECO:0000259" key="17">
    <source>
        <dbReference type="PROSITE" id="PS51387"/>
    </source>
</evidence>
<name>A0ABM6GGE0_9BACT</name>
<evidence type="ECO:0000256" key="2">
    <source>
        <dbReference type="ARBA" id="ARBA00003921"/>
    </source>
</evidence>
<keyword evidence="5 16" id="KW-0963">Cytoplasm</keyword>
<evidence type="ECO:0000256" key="6">
    <source>
        <dbReference type="ARBA" id="ARBA00022618"/>
    </source>
</evidence>
<feature type="active site" evidence="16">
    <location>
        <position position="166"/>
    </location>
</feature>
<evidence type="ECO:0000256" key="9">
    <source>
        <dbReference type="ARBA" id="ARBA00022857"/>
    </source>
</evidence>
<evidence type="ECO:0000256" key="13">
    <source>
        <dbReference type="ARBA" id="ARBA00023306"/>
    </source>
</evidence>
<evidence type="ECO:0000256" key="7">
    <source>
        <dbReference type="ARBA" id="ARBA00022630"/>
    </source>
</evidence>
<keyword evidence="7 16" id="KW-0285">Flavoprotein</keyword>
<keyword evidence="8 16" id="KW-0274">FAD</keyword>
<dbReference type="Gene3D" id="3.90.78.10">
    <property type="entry name" value="UDP-N-acetylenolpyruvoylglucosamine reductase, C-terminal domain"/>
    <property type="match status" value="1"/>
</dbReference>
<feature type="active site" evidence="16">
    <location>
        <position position="288"/>
    </location>
</feature>
<keyword evidence="6 16" id="KW-0132">Cell division</keyword>
<evidence type="ECO:0000256" key="14">
    <source>
        <dbReference type="ARBA" id="ARBA00023316"/>
    </source>
</evidence>
<dbReference type="InterPro" id="IPR016169">
    <property type="entry name" value="FAD-bd_PCMH_sub2"/>
</dbReference>
<evidence type="ECO:0000256" key="10">
    <source>
        <dbReference type="ARBA" id="ARBA00022960"/>
    </source>
</evidence>
<dbReference type="NCBIfam" id="NF010480">
    <property type="entry name" value="PRK13905.1"/>
    <property type="match status" value="1"/>
</dbReference>
<comment type="cofactor">
    <cofactor evidence="1 16">
        <name>FAD</name>
        <dbReference type="ChEBI" id="CHEBI:57692"/>
    </cofactor>
</comment>
<dbReference type="InterPro" id="IPR036318">
    <property type="entry name" value="FAD-bd_PCMH-like_sf"/>
</dbReference>
<evidence type="ECO:0000256" key="15">
    <source>
        <dbReference type="ARBA" id="ARBA00048914"/>
    </source>
</evidence>
<comment type="catalytic activity">
    <reaction evidence="15 16">
        <text>UDP-N-acetyl-alpha-D-muramate + NADP(+) = UDP-N-acetyl-3-O-(1-carboxyvinyl)-alpha-D-glucosamine + NADPH + H(+)</text>
        <dbReference type="Rhea" id="RHEA:12248"/>
        <dbReference type="ChEBI" id="CHEBI:15378"/>
        <dbReference type="ChEBI" id="CHEBI:57783"/>
        <dbReference type="ChEBI" id="CHEBI:58349"/>
        <dbReference type="ChEBI" id="CHEBI:68483"/>
        <dbReference type="ChEBI" id="CHEBI:70757"/>
        <dbReference type="EC" id="1.3.1.98"/>
    </reaction>
</comment>
<evidence type="ECO:0000256" key="11">
    <source>
        <dbReference type="ARBA" id="ARBA00022984"/>
    </source>
</evidence>
<dbReference type="Gene3D" id="3.30.465.10">
    <property type="match status" value="1"/>
</dbReference>
<dbReference type="EMBL" id="CP007389">
    <property type="protein sequence ID" value="APT74434.1"/>
    <property type="molecule type" value="Genomic_DNA"/>
</dbReference>
<keyword evidence="14 16" id="KW-0961">Cell wall biogenesis/degradation</keyword>
<feature type="domain" description="FAD-binding PCMH-type" evidence="17">
    <location>
        <begin position="27"/>
        <end position="188"/>
    </location>
</feature>
<dbReference type="InterPro" id="IPR003170">
    <property type="entry name" value="MurB"/>
</dbReference>
<dbReference type="InterPro" id="IPR011601">
    <property type="entry name" value="MurB_C"/>
</dbReference>
<keyword evidence="11 16" id="KW-0573">Peptidoglycan synthesis</keyword>
<dbReference type="PANTHER" id="PTHR21071:SF4">
    <property type="entry name" value="UDP-N-ACETYLENOLPYRUVOYLGLUCOSAMINE REDUCTASE"/>
    <property type="match status" value="1"/>
</dbReference>
<dbReference type="GO" id="GO:0008762">
    <property type="term" value="F:UDP-N-acetylmuramate dehydrogenase activity"/>
    <property type="evidence" value="ECO:0007669"/>
    <property type="project" value="UniProtKB-EC"/>
</dbReference>
<dbReference type="PANTHER" id="PTHR21071">
    <property type="entry name" value="UDP-N-ACETYLENOLPYRUVOYLGLUCOSAMINE REDUCTASE"/>
    <property type="match status" value="1"/>
</dbReference>
<evidence type="ECO:0000256" key="12">
    <source>
        <dbReference type="ARBA" id="ARBA00023002"/>
    </source>
</evidence>
<evidence type="ECO:0000256" key="16">
    <source>
        <dbReference type="HAMAP-Rule" id="MF_00037"/>
    </source>
</evidence>
<evidence type="ECO:0000256" key="1">
    <source>
        <dbReference type="ARBA" id="ARBA00001974"/>
    </source>
</evidence>
<feature type="active site" description="Proton donor" evidence="16">
    <location>
        <position position="217"/>
    </location>
</feature>
<dbReference type="SUPFAM" id="SSF56176">
    <property type="entry name" value="FAD-binding/transporter-associated domain-like"/>
    <property type="match status" value="1"/>
</dbReference>
<protein>
    <recommendedName>
        <fullName evidence="16">UDP-N-acetylenolpyruvoylglucosamine reductase</fullName>
        <ecNumber evidence="16">1.3.1.98</ecNumber>
    </recommendedName>
    <alternativeName>
        <fullName evidence="16">UDP-N-acetylmuramate dehydrogenase</fullName>
    </alternativeName>
</protein>
<dbReference type="EC" id="1.3.1.98" evidence="16"/>
<comment type="subcellular location">
    <subcellularLocation>
        <location evidence="3 16">Cytoplasm</location>
    </subcellularLocation>
</comment>
<evidence type="ECO:0000256" key="8">
    <source>
        <dbReference type="ARBA" id="ARBA00022827"/>
    </source>
</evidence>
<evidence type="ECO:0000313" key="18">
    <source>
        <dbReference type="EMBL" id="APT74434.1"/>
    </source>
</evidence>
<dbReference type="InterPro" id="IPR036635">
    <property type="entry name" value="MurB_C_sf"/>
</dbReference>
<keyword evidence="13 16" id="KW-0131">Cell cycle</keyword>
<evidence type="ECO:0000256" key="3">
    <source>
        <dbReference type="ARBA" id="ARBA00004496"/>
    </source>
</evidence>
<accession>A0ABM6GGE0</accession>
<dbReference type="PROSITE" id="PS51387">
    <property type="entry name" value="FAD_PCMH"/>
    <property type="match status" value="1"/>
</dbReference>
<proteinExistence type="inferred from homology"/>
<dbReference type="RefSeq" id="WP_012057733.1">
    <property type="nucleotide sequence ID" value="NZ_CP007389.1"/>
</dbReference>
<dbReference type="HAMAP" id="MF_00037">
    <property type="entry name" value="MurB"/>
    <property type="match status" value="1"/>
</dbReference>
<evidence type="ECO:0000313" key="19">
    <source>
        <dbReference type="Proteomes" id="UP000185490"/>
    </source>
</evidence>
<keyword evidence="10 16" id="KW-0133">Cell shape</keyword>
<reference evidence="18 19" key="1">
    <citation type="submission" date="2014-02" db="EMBL/GenBank/DDBJ databases">
        <title>Diversity of Thermotogales isolates from hydrothermal vents.</title>
        <authorList>
            <person name="Haverkamp T.H.A."/>
            <person name="Lossouarn J."/>
            <person name="Geslin C."/>
            <person name="Nesbo C.L."/>
        </authorList>
    </citation>
    <scope>NUCLEOTIDE SEQUENCE [LARGE SCALE GENOMIC DNA]</scope>
    <source>
        <strain evidence="18 19">431</strain>
    </source>
</reference>